<dbReference type="InterPro" id="IPR029063">
    <property type="entry name" value="SAM-dependent_MTases_sf"/>
</dbReference>
<keyword evidence="2" id="KW-0808">Transferase</keyword>
<keyword evidence="2" id="KW-0489">Methyltransferase</keyword>
<keyword evidence="3" id="KW-1185">Reference proteome</keyword>
<comment type="caution">
    <text evidence="2">The sequence shown here is derived from an EMBL/GenBank/DDBJ whole genome shotgun (WGS) entry which is preliminary data.</text>
</comment>
<evidence type="ECO:0000259" key="1">
    <source>
        <dbReference type="Pfam" id="PF13649"/>
    </source>
</evidence>
<dbReference type="GO" id="GO:0032259">
    <property type="term" value="P:methylation"/>
    <property type="evidence" value="ECO:0007669"/>
    <property type="project" value="UniProtKB-KW"/>
</dbReference>
<dbReference type="Pfam" id="PF13649">
    <property type="entry name" value="Methyltransf_25"/>
    <property type="match status" value="1"/>
</dbReference>
<dbReference type="EMBL" id="JAIVFP010000001">
    <property type="protein sequence ID" value="MCI4683117.1"/>
    <property type="molecule type" value="Genomic_DNA"/>
</dbReference>
<dbReference type="GO" id="GO:0008168">
    <property type="term" value="F:methyltransferase activity"/>
    <property type="evidence" value="ECO:0007669"/>
    <property type="project" value="UniProtKB-KW"/>
</dbReference>
<feature type="domain" description="Methyltransferase" evidence="1">
    <location>
        <begin position="273"/>
        <end position="365"/>
    </location>
</feature>
<dbReference type="Proteomes" id="UP001139104">
    <property type="component" value="Unassembled WGS sequence"/>
</dbReference>
<evidence type="ECO:0000313" key="3">
    <source>
        <dbReference type="Proteomes" id="UP001139104"/>
    </source>
</evidence>
<dbReference type="SUPFAM" id="SSF53335">
    <property type="entry name" value="S-adenosyl-L-methionine-dependent methyltransferases"/>
    <property type="match status" value="1"/>
</dbReference>
<organism evidence="2 3">
    <name type="scientific">Candidatus Rhodoblastus alkanivorans</name>
    <dbReference type="NCBI Taxonomy" id="2954117"/>
    <lineage>
        <taxon>Bacteria</taxon>
        <taxon>Pseudomonadati</taxon>
        <taxon>Pseudomonadota</taxon>
        <taxon>Alphaproteobacteria</taxon>
        <taxon>Hyphomicrobiales</taxon>
        <taxon>Rhodoblastaceae</taxon>
        <taxon>Rhodoblastus</taxon>
    </lineage>
</organism>
<reference evidence="2" key="1">
    <citation type="journal article" date="2022" name="ISME J.">
        <title>Identification of active gaseous-alkane degraders at natural gas seeps.</title>
        <authorList>
            <person name="Farhan Ul Haque M."/>
            <person name="Hernandez M."/>
            <person name="Crombie A.T."/>
            <person name="Murrell J.C."/>
        </authorList>
    </citation>
    <scope>NUCLEOTIDE SEQUENCE</scope>
    <source>
        <strain evidence="2">PC2</strain>
    </source>
</reference>
<dbReference type="RefSeq" id="WP_243067086.1">
    <property type="nucleotide sequence ID" value="NZ_JAIVFK010000043.1"/>
</dbReference>
<dbReference type="InterPro" id="IPR041698">
    <property type="entry name" value="Methyltransf_25"/>
</dbReference>
<protein>
    <submittedName>
        <fullName evidence="2">Class I SAM-dependent methyltransferase</fullName>
    </submittedName>
</protein>
<dbReference type="CDD" id="cd02440">
    <property type="entry name" value="AdoMet_MTases"/>
    <property type="match status" value="1"/>
</dbReference>
<proteinExistence type="predicted"/>
<sequence length="456" mass="51483">MKVIGAIDIADNTQVAGWLAGEEFGESRFVRIFVDNAEIGTAIARNFRQDLKDKKISDGNSGFRFIFPRPLDPLVGHDIRVEDRDTGIGVRQTNVRLPSVISANTDGKESFFGFDKNFVNIRLRDGFVKDGVWTIWPRVIGPADFKFDIVCTGAEINEFKVSSERSPYWSALGLQEWTVKIVLTPEANVRYVVLKLTDDSELANRCKAVCSVAVPAKIPSYITSMTVENVTRVSGPTSTIEQFAVSGFNTAYRLNEILKAHFRKEFRDFKNCLDWGIGAGRVALPIKHYFAPDLRLVGTDIDDFNIEFGQKSYPELEFVRSRLLPPLPFADQLFDTVYGISVFTHLTEGVQFAWLEELRRVVKTGSPVIMTVHSEMALFDVSRSRGDVLLEVSKFGFSDSLIDTNLGSKLEAQTYYRSTFHGRKYILEKWSKYFDILACYTSANVGVQDYIVMRAK</sequence>
<accession>A0ABS9Z7E7</accession>
<gene>
    <name evidence="2" type="ORF">K2U94_10115</name>
</gene>
<dbReference type="Gene3D" id="3.40.50.150">
    <property type="entry name" value="Vaccinia Virus protein VP39"/>
    <property type="match status" value="1"/>
</dbReference>
<evidence type="ECO:0000313" key="2">
    <source>
        <dbReference type="EMBL" id="MCI4683117.1"/>
    </source>
</evidence>
<name>A0ABS9Z7E7_9HYPH</name>